<protein>
    <recommendedName>
        <fullName evidence="2">Alpha/beta hydrolase fold-3 domain-containing protein</fullName>
    </recommendedName>
</protein>
<reference evidence="3 4" key="1">
    <citation type="submission" date="2014-04" db="EMBL/GenBank/DDBJ databases">
        <title>Evolutionary Origins and Diversification of the Mycorrhizal Mutualists.</title>
        <authorList>
            <consortium name="DOE Joint Genome Institute"/>
            <consortium name="Mycorrhizal Genomics Consortium"/>
            <person name="Kohler A."/>
            <person name="Kuo A."/>
            <person name="Nagy L.G."/>
            <person name="Floudas D."/>
            <person name="Copeland A."/>
            <person name="Barry K.W."/>
            <person name="Cichocki N."/>
            <person name="Veneault-Fourrey C."/>
            <person name="LaButti K."/>
            <person name="Lindquist E.A."/>
            <person name="Lipzen A."/>
            <person name="Lundell T."/>
            <person name="Morin E."/>
            <person name="Murat C."/>
            <person name="Riley R."/>
            <person name="Ohm R."/>
            <person name="Sun H."/>
            <person name="Tunlid A."/>
            <person name="Henrissat B."/>
            <person name="Grigoriev I.V."/>
            <person name="Hibbett D.S."/>
            <person name="Martin F."/>
        </authorList>
    </citation>
    <scope>NUCLEOTIDE SEQUENCE [LARGE SCALE GENOMIC DNA]</scope>
    <source>
        <strain evidence="3 4">Koide BX008</strain>
    </source>
</reference>
<accession>A0A0C2SL04</accession>
<dbReference type="Proteomes" id="UP000054549">
    <property type="component" value="Unassembled WGS sequence"/>
</dbReference>
<keyword evidence="1" id="KW-0378">Hydrolase</keyword>
<gene>
    <name evidence="3" type="ORF">M378DRAFT_163851</name>
</gene>
<keyword evidence="4" id="KW-1185">Reference proteome</keyword>
<dbReference type="FunCoup" id="A0A0C2SL04">
    <property type="interactions" value="88"/>
</dbReference>
<dbReference type="STRING" id="946122.A0A0C2SL04"/>
<dbReference type="SUPFAM" id="SSF53474">
    <property type="entry name" value="alpha/beta-Hydrolases"/>
    <property type="match status" value="1"/>
</dbReference>
<organism evidence="3 4">
    <name type="scientific">Amanita muscaria (strain Koide BX008)</name>
    <dbReference type="NCBI Taxonomy" id="946122"/>
    <lineage>
        <taxon>Eukaryota</taxon>
        <taxon>Fungi</taxon>
        <taxon>Dikarya</taxon>
        <taxon>Basidiomycota</taxon>
        <taxon>Agaricomycotina</taxon>
        <taxon>Agaricomycetes</taxon>
        <taxon>Agaricomycetidae</taxon>
        <taxon>Agaricales</taxon>
        <taxon>Pluteineae</taxon>
        <taxon>Amanitaceae</taxon>
        <taxon>Amanita</taxon>
    </lineage>
</organism>
<dbReference type="Pfam" id="PF07859">
    <property type="entry name" value="Abhydrolase_3"/>
    <property type="match status" value="1"/>
</dbReference>
<dbReference type="GO" id="GO:0016787">
    <property type="term" value="F:hydrolase activity"/>
    <property type="evidence" value="ECO:0007669"/>
    <property type="project" value="UniProtKB-KW"/>
</dbReference>
<dbReference type="AlphaFoldDB" id="A0A0C2SL04"/>
<feature type="domain" description="Alpha/beta hydrolase fold-3" evidence="2">
    <location>
        <begin position="95"/>
        <end position="312"/>
    </location>
</feature>
<dbReference type="HOGENOM" id="CLU_012494_6_2_1"/>
<evidence type="ECO:0000256" key="1">
    <source>
        <dbReference type="ARBA" id="ARBA00022801"/>
    </source>
</evidence>
<dbReference type="InterPro" id="IPR013094">
    <property type="entry name" value="AB_hydrolase_3"/>
</dbReference>
<dbReference type="EMBL" id="KN818254">
    <property type="protein sequence ID" value="KIL63905.1"/>
    <property type="molecule type" value="Genomic_DNA"/>
</dbReference>
<dbReference type="OrthoDB" id="408631at2759"/>
<evidence type="ECO:0000313" key="3">
    <source>
        <dbReference type="EMBL" id="KIL63905.1"/>
    </source>
</evidence>
<dbReference type="InterPro" id="IPR050300">
    <property type="entry name" value="GDXG_lipolytic_enzyme"/>
</dbReference>
<evidence type="ECO:0000259" key="2">
    <source>
        <dbReference type="Pfam" id="PF07859"/>
    </source>
</evidence>
<dbReference type="PANTHER" id="PTHR48081:SF8">
    <property type="entry name" value="ALPHA_BETA HYDROLASE FOLD-3 DOMAIN-CONTAINING PROTEIN-RELATED"/>
    <property type="match status" value="1"/>
</dbReference>
<sequence>MSQVQIEPKTPIQPLHPSIIPRLDPEYVQFHNAHVQYLPLYHTLPWDAAYRNVPAVPGSTAPLEVGSVQDYDLTHTNFRVFTPPGEKPSSGWPLLLFFHGGGWTFGRIDTSSSFASQMCINANCVVMSVNYRLAPEHPYPTAVEDAIESLQWVVQHARDKLNVDLTRIAVGGSSSGGNLAAILALKAATLTPPLPHPLIFQLLLVPVTDNTSTPDSPSPHASWETNKHAPWLSPERMLWFRNNYLPDETRRSEWSASPLLAPDEVFKGAAKCWIAVTELDILRDEGERYAEKLEAAGVTTRLVCYEKAPHLTMSMDGVLNVGKRLVRDAGDALKEAFWG</sequence>
<dbReference type="InterPro" id="IPR029058">
    <property type="entry name" value="AB_hydrolase_fold"/>
</dbReference>
<proteinExistence type="predicted"/>
<dbReference type="PANTHER" id="PTHR48081">
    <property type="entry name" value="AB HYDROLASE SUPERFAMILY PROTEIN C4A8.06C"/>
    <property type="match status" value="1"/>
</dbReference>
<name>A0A0C2SL04_AMAMK</name>
<dbReference type="InParanoid" id="A0A0C2SL04"/>
<evidence type="ECO:0000313" key="4">
    <source>
        <dbReference type="Proteomes" id="UP000054549"/>
    </source>
</evidence>
<dbReference type="Gene3D" id="3.40.50.1820">
    <property type="entry name" value="alpha/beta hydrolase"/>
    <property type="match status" value="1"/>
</dbReference>